<comment type="caution">
    <text evidence="1">The sequence shown here is derived from an EMBL/GenBank/DDBJ whole genome shotgun (WGS) entry which is preliminary data.</text>
</comment>
<protein>
    <submittedName>
        <fullName evidence="1">Uncharacterized protein</fullName>
    </submittedName>
</protein>
<name>A0AAD5YSG2_9AGAR</name>
<accession>A0AAD5YSG2</accession>
<sequence length="204" mass="24197">MTTDWDHPAESLEGKEGTEIWLRRQVQGYCLFERLEGTSIKQCWELVRRVVGCLNRHFHENGSNGQYGIAQVKRDAENWRVRWIRREIDEVNIKLDKTEVGKRLRAKLQSASRSQRRYLKPLLAEIDQEDMSDEKRARLEEKMEEEYAVSYCEFKELYEKVQESGVVIGPRLREFYRVPEVKAPEPRKSIFCALESVMKKRTRG</sequence>
<dbReference type="AlphaFoldDB" id="A0AAD5YSG2"/>
<dbReference type="Proteomes" id="UP001213000">
    <property type="component" value="Unassembled WGS sequence"/>
</dbReference>
<gene>
    <name evidence="1" type="ORF">NP233_g4820</name>
</gene>
<evidence type="ECO:0000313" key="2">
    <source>
        <dbReference type="Proteomes" id="UP001213000"/>
    </source>
</evidence>
<reference evidence="1" key="1">
    <citation type="submission" date="2022-07" db="EMBL/GenBank/DDBJ databases">
        <title>Genome Sequence of Leucocoprinus birnbaumii.</title>
        <authorList>
            <person name="Buettner E."/>
        </authorList>
    </citation>
    <scope>NUCLEOTIDE SEQUENCE</scope>
    <source>
        <strain evidence="1">VT141</strain>
    </source>
</reference>
<dbReference type="EMBL" id="JANIEX010000270">
    <property type="protein sequence ID" value="KAJ3569792.1"/>
    <property type="molecule type" value="Genomic_DNA"/>
</dbReference>
<organism evidence="1 2">
    <name type="scientific">Leucocoprinus birnbaumii</name>
    <dbReference type="NCBI Taxonomy" id="56174"/>
    <lineage>
        <taxon>Eukaryota</taxon>
        <taxon>Fungi</taxon>
        <taxon>Dikarya</taxon>
        <taxon>Basidiomycota</taxon>
        <taxon>Agaricomycotina</taxon>
        <taxon>Agaricomycetes</taxon>
        <taxon>Agaricomycetidae</taxon>
        <taxon>Agaricales</taxon>
        <taxon>Agaricineae</taxon>
        <taxon>Agaricaceae</taxon>
        <taxon>Leucocoprinus</taxon>
    </lineage>
</organism>
<proteinExistence type="predicted"/>
<evidence type="ECO:0000313" key="1">
    <source>
        <dbReference type="EMBL" id="KAJ3569792.1"/>
    </source>
</evidence>
<keyword evidence="2" id="KW-1185">Reference proteome</keyword>